<gene>
    <name evidence="16" type="ORF">AVDCRST_MAG49-1762</name>
</gene>
<dbReference type="GO" id="GO:0005524">
    <property type="term" value="F:ATP binding"/>
    <property type="evidence" value="ECO:0007669"/>
    <property type="project" value="UniProtKB-KW"/>
</dbReference>
<accession>A0A6J4UHM8</accession>
<feature type="transmembrane region" description="Helical" evidence="14">
    <location>
        <begin position="102"/>
        <end position="120"/>
    </location>
</feature>
<feature type="domain" description="Histidine kinase" evidence="15">
    <location>
        <begin position="388"/>
        <end position="543"/>
    </location>
</feature>
<comment type="subcellular location">
    <subcellularLocation>
        <location evidence="2">Membrane</location>
        <topology evidence="2">Multi-pass membrane protein</topology>
    </subcellularLocation>
</comment>
<dbReference type="InterPro" id="IPR003018">
    <property type="entry name" value="GAF"/>
</dbReference>
<keyword evidence="11" id="KW-0902">Two-component regulatory system</keyword>
<dbReference type="Gene3D" id="3.30.450.40">
    <property type="match status" value="1"/>
</dbReference>
<evidence type="ECO:0000256" key="9">
    <source>
        <dbReference type="ARBA" id="ARBA00022840"/>
    </source>
</evidence>
<dbReference type="PROSITE" id="PS50109">
    <property type="entry name" value="HIS_KIN"/>
    <property type="match status" value="1"/>
</dbReference>
<dbReference type="InterPro" id="IPR029016">
    <property type="entry name" value="GAF-like_dom_sf"/>
</dbReference>
<evidence type="ECO:0000313" key="16">
    <source>
        <dbReference type="EMBL" id="CAA9550572.1"/>
    </source>
</evidence>
<dbReference type="GO" id="GO:0005886">
    <property type="term" value="C:plasma membrane"/>
    <property type="evidence" value="ECO:0007669"/>
    <property type="project" value="TreeGrafter"/>
</dbReference>
<dbReference type="InterPro" id="IPR003661">
    <property type="entry name" value="HisK_dim/P_dom"/>
</dbReference>
<keyword evidence="5 16" id="KW-0808">Transferase</keyword>
<evidence type="ECO:0000256" key="2">
    <source>
        <dbReference type="ARBA" id="ARBA00004141"/>
    </source>
</evidence>
<evidence type="ECO:0000259" key="15">
    <source>
        <dbReference type="PROSITE" id="PS50109"/>
    </source>
</evidence>
<dbReference type="GO" id="GO:0000155">
    <property type="term" value="F:phosphorelay sensor kinase activity"/>
    <property type="evidence" value="ECO:0007669"/>
    <property type="project" value="InterPro"/>
</dbReference>
<dbReference type="InterPro" id="IPR038318">
    <property type="entry name" value="KdpD_sf"/>
</dbReference>
<keyword evidence="7" id="KW-0547">Nucleotide-binding</keyword>
<reference evidence="16" key="1">
    <citation type="submission" date="2020-02" db="EMBL/GenBank/DDBJ databases">
        <authorList>
            <person name="Meier V. D."/>
        </authorList>
    </citation>
    <scope>NUCLEOTIDE SEQUENCE</scope>
    <source>
        <strain evidence="16">AVDCRST_MAG49</strain>
    </source>
</reference>
<dbReference type="CDD" id="cd00082">
    <property type="entry name" value="HisKA"/>
    <property type="match status" value="1"/>
</dbReference>
<dbReference type="SUPFAM" id="SSF55874">
    <property type="entry name" value="ATPase domain of HSP90 chaperone/DNA topoisomerase II/histidine kinase"/>
    <property type="match status" value="1"/>
</dbReference>
<dbReference type="Pfam" id="PF00512">
    <property type="entry name" value="HisKA"/>
    <property type="match status" value="1"/>
</dbReference>
<dbReference type="Gene3D" id="3.30.565.10">
    <property type="entry name" value="Histidine kinase-like ATPase, C-terminal domain"/>
    <property type="match status" value="1"/>
</dbReference>
<evidence type="ECO:0000256" key="10">
    <source>
        <dbReference type="ARBA" id="ARBA00022989"/>
    </source>
</evidence>
<evidence type="ECO:0000256" key="1">
    <source>
        <dbReference type="ARBA" id="ARBA00000085"/>
    </source>
</evidence>
<evidence type="ECO:0000256" key="14">
    <source>
        <dbReference type="SAM" id="Phobius"/>
    </source>
</evidence>
<feature type="transmembrane region" description="Helical" evidence="14">
    <location>
        <begin position="196"/>
        <end position="217"/>
    </location>
</feature>
<dbReference type="SMART" id="SM00065">
    <property type="entry name" value="GAF"/>
    <property type="match status" value="1"/>
</dbReference>
<keyword evidence="16" id="KW-0407">Ion channel</keyword>
<dbReference type="SUPFAM" id="SSF47384">
    <property type="entry name" value="Homodimeric domain of signal transducing histidine kinase"/>
    <property type="match status" value="1"/>
</dbReference>
<dbReference type="InterPro" id="IPR036097">
    <property type="entry name" value="HisK_dim/P_sf"/>
</dbReference>
<keyword evidence="16" id="KW-0406">Ion transport</keyword>
<evidence type="ECO:0000256" key="12">
    <source>
        <dbReference type="ARBA" id="ARBA00023136"/>
    </source>
</evidence>
<organism evidence="16">
    <name type="scientific">uncultured Thermomicrobiales bacterium</name>
    <dbReference type="NCBI Taxonomy" id="1645740"/>
    <lineage>
        <taxon>Bacteria</taxon>
        <taxon>Pseudomonadati</taxon>
        <taxon>Thermomicrobiota</taxon>
        <taxon>Thermomicrobia</taxon>
        <taxon>Thermomicrobiales</taxon>
        <taxon>environmental samples</taxon>
    </lineage>
</organism>
<keyword evidence="16" id="KW-0813">Transport</keyword>
<dbReference type="Gene3D" id="1.10.287.130">
    <property type="match status" value="1"/>
</dbReference>
<dbReference type="PANTHER" id="PTHR45569">
    <property type="entry name" value="SENSOR PROTEIN KDPD"/>
    <property type="match status" value="1"/>
</dbReference>
<dbReference type="EMBL" id="CADCWG010000110">
    <property type="protein sequence ID" value="CAA9550572.1"/>
    <property type="molecule type" value="Genomic_DNA"/>
</dbReference>
<feature type="transmembrane region" description="Helical" evidence="14">
    <location>
        <begin position="127"/>
        <end position="149"/>
    </location>
</feature>
<dbReference type="Pfam" id="PF13493">
    <property type="entry name" value="DUF4118"/>
    <property type="match status" value="1"/>
</dbReference>
<dbReference type="EC" id="2.7.13.3" evidence="3"/>
<dbReference type="SMART" id="SM00388">
    <property type="entry name" value="HisKA"/>
    <property type="match status" value="1"/>
</dbReference>
<feature type="compositionally biased region" description="Basic and acidic residues" evidence="13">
    <location>
        <begin position="27"/>
        <end position="37"/>
    </location>
</feature>
<evidence type="ECO:0000256" key="7">
    <source>
        <dbReference type="ARBA" id="ARBA00022741"/>
    </source>
</evidence>
<evidence type="ECO:0000256" key="11">
    <source>
        <dbReference type="ARBA" id="ARBA00023012"/>
    </source>
</evidence>
<dbReference type="PANTHER" id="PTHR45569:SF1">
    <property type="entry name" value="SENSOR PROTEIN KDPD"/>
    <property type="match status" value="1"/>
</dbReference>
<evidence type="ECO:0000256" key="13">
    <source>
        <dbReference type="SAM" id="MobiDB-lite"/>
    </source>
</evidence>
<dbReference type="Gene3D" id="1.20.120.620">
    <property type="entry name" value="Backbone structure of the membrane domain of e. Coli histidine kinase receptor kdpd"/>
    <property type="match status" value="1"/>
</dbReference>
<keyword evidence="10 14" id="KW-1133">Transmembrane helix</keyword>
<evidence type="ECO:0000256" key="3">
    <source>
        <dbReference type="ARBA" id="ARBA00012438"/>
    </source>
</evidence>
<sequence>MLGPVAAPALTPDPRSPRSANTATAGRRADGWARDSAGRATASCPPGPPAAARRRGVVLEERTVWDARDAVRGRGVRPYLVAALVVGAATLAMLPVRNALGVLNVLLVYLLLTIAVALTAGERPAPVAAVLGFLAFDVFFSPPYLTVTIAAPDHVLALSVYLGIAIGTGRLVGRVRVRTEVAERGQRRTAILYEPNAALVGGVTLDAILVTIAARLVDVYGATRCRILLPGGDTGLAVRAAYPVAGDHLAAGDHPAPVDAPPDRQALPMATWAMEHRRPAGRRTAGRRVRLPHGTAPAAKPPLPTTLLPHPGPDVLYVPITTAERTIGVLEVTGRPGGGRFGEEDERLLGTFAAQAALALERARLTEEAARAAILAQSDDLKSALLAAVSHDPRTPLAAIKASATSLLDRGVAWREEERTEFLRAVDEETDRLTSMVDNLLDLSRIEGGALRPDRVWYDAAELVDGVAGRFSSRAGAREVSVRVAEGLPLVWPDDVEIAPVLTDLLENALAYTPAGAPITIAARPAACAVGLAVSDRGWGIPP</sequence>
<keyword evidence="4" id="KW-0597">Phosphoprotein</keyword>
<dbReference type="Pfam" id="PF13492">
    <property type="entry name" value="GAF_3"/>
    <property type="match status" value="1"/>
</dbReference>
<keyword evidence="12 14" id="KW-0472">Membrane</keyword>
<feature type="transmembrane region" description="Helical" evidence="14">
    <location>
        <begin position="155"/>
        <end position="175"/>
    </location>
</feature>
<evidence type="ECO:0000256" key="6">
    <source>
        <dbReference type="ARBA" id="ARBA00022692"/>
    </source>
</evidence>
<keyword evidence="9" id="KW-0067">ATP-binding</keyword>
<dbReference type="InterPro" id="IPR005467">
    <property type="entry name" value="His_kinase_dom"/>
</dbReference>
<evidence type="ECO:0000256" key="4">
    <source>
        <dbReference type="ARBA" id="ARBA00022553"/>
    </source>
</evidence>
<dbReference type="InterPro" id="IPR025201">
    <property type="entry name" value="KdpD_TM"/>
</dbReference>
<name>A0A6J4UHM8_9BACT</name>
<dbReference type="GO" id="GO:0034220">
    <property type="term" value="P:monoatomic ion transmembrane transport"/>
    <property type="evidence" value="ECO:0007669"/>
    <property type="project" value="UniProtKB-KW"/>
</dbReference>
<dbReference type="InterPro" id="IPR052023">
    <property type="entry name" value="Histidine_kinase_KdpD"/>
</dbReference>
<protein>
    <recommendedName>
        <fullName evidence="3">histidine kinase</fullName>
        <ecNumber evidence="3">2.7.13.3</ecNumber>
    </recommendedName>
</protein>
<keyword evidence="8 16" id="KW-0418">Kinase</keyword>
<dbReference type="SUPFAM" id="SSF55781">
    <property type="entry name" value="GAF domain-like"/>
    <property type="match status" value="1"/>
</dbReference>
<evidence type="ECO:0000256" key="8">
    <source>
        <dbReference type="ARBA" id="ARBA00022777"/>
    </source>
</evidence>
<feature type="region of interest" description="Disordered" evidence="13">
    <location>
        <begin position="1"/>
        <end position="52"/>
    </location>
</feature>
<feature type="transmembrane region" description="Helical" evidence="14">
    <location>
        <begin position="78"/>
        <end position="96"/>
    </location>
</feature>
<dbReference type="InterPro" id="IPR036890">
    <property type="entry name" value="HATPase_C_sf"/>
</dbReference>
<proteinExistence type="predicted"/>
<comment type="catalytic activity">
    <reaction evidence="1">
        <text>ATP + protein L-histidine = ADP + protein N-phospho-L-histidine.</text>
        <dbReference type="EC" id="2.7.13.3"/>
    </reaction>
</comment>
<evidence type="ECO:0000256" key="5">
    <source>
        <dbReference type="ARBA" id="ARBA00022679"/>
    </source>
</evidence>
<keyword evidence="6 14" id="KW-0812">Transmembrane</keyword>
<dbReference type="AlphaFoldDB" id="A0A6J4UHM8"/>